<evidence type="ECO:0000313" key="1">
    <source>
        <dbReference type="EMBL" id="GGF03827.1"/>
    </source>
</evidence>
<sequence length="519" mass="59079">MEQKNAFAATTITSNKLNQFQSIVNPSSVNNLLNFNVYNLINNTTQLSYVKSFDTQKDPVVIRPETLIYDDYTPHAGNSDFFNPVTPFEANYYEGDFNGDGISEVFIIRPTVEYHKETTYYYWNNEESYEIRAVIDSQEEDVYLADLNSNSSVNLGSKEFVKLLVPSQLKLATSRGRGNYVADFNGDGKSDLLNIDNYNGSYMIFSFKQLNVSPWVELEVIGSGTIDKYSVRKQTLFGDYNGDGKTDIMLPDSEGGSGQTLWHIYYSNPKPAGGEFFVKESHNIVEYWPNTGSHYDSQVHISNYYAMDINKDGKSDIVRVWRRYYKPKWTINDHNTEWWVKGYTNKIGDTTSAITFPMTYDSKNDNLVMGQPSGFFSDSPDIPIPLVSNYRYNGANTDLVIVRGHYNKIEYYQFNKDFDKDNRLKIVTEANGKITQTIDYLPMEASNGMLGNSSTDFYSSADAVNYPNVEIIRNSGSYLVSKLTAAINGVSKYQDFRYRGYVSNFNYGTVGFTRTTRSS</sequence>
<keyword evidence="2" id="KW-1185">Reference proteome</keyword>
<evidence type="ECO:0008006" key="3">
    <source>
        <dbReference type="Google" id="ProtNLM"/>
    </source>
</evidence>
<evidence type="ECO:0000313" key="2">
    <source>
        <dbReference type="Proteomes" id="UP000655016"/>
    </source>
</evidence>
<dbReference type="SUPFAM" id="SSF69318">
    <property type="entry name" value="Integrin alpha N-terminal domain"/>
    <property type="match status" value="1"/>
</dbReference>
<dbReference type="PANTHER" id="PTHR46580">
    <property type="entry name" value="SENSOR KINASE-RELATED"/>
    <property type="match status" value="1"/>
</dbReference>
<dbReference type="EMBL" id="BMKP01000002">
    <property type="protein sequence ID" value="GGF03827.1"/>
    <property type="molecule type" value="Genomic_DNA"/>
</dbReference>
<dbReference type="RefSeq" id="WP_163393583.1">
    <property type="nucleotide sequence ID" value="NZ_BMKP01000002.1"/>
</dbReference>
<reference evidence="2" key="1">
    <citation type="journal article" date="2019" name="Int. J. Syst. Evol. Microbiol.">
        <title>The Global Catalogue of Microorganisms (GCM) 10K type strain sequencing project: providing services to taxonomists for standard genome sequencing and annotation.</title>
        <authorList>
            <consortium name="The Broad Institute Genomics Platform"/>
            <consortium name="The Broad Institute Genome Sequencing Center for Infectious Disease"/>
            <person name="Wu L."/>
            <person name="Ma J."/>
        </authorList>
    </citation>
    <scope>NUCLEOTIDE SEQUENCE [LARGE SCALE GENOMIC DNA]</scope>
    <source>
        <strain evidence="2">CGMCC 1.16060</strain>
    </source>
</reference>
<organism evidence="1 2">
    <name type="scientific">Flavobacterium limi</name>
    <dbReference type="NCBI Taxonomy" id="2045105"/>
    <lineage>
        <taxon>Bacteria</taxon>
        <taxon>Pseudomonadati</taxon>
        <taxon>Bacteroidota</taxon>
        <taxon>Flavobacteriia</taxon>
        <taxon>Flavobacteriales</taxon>
        <taxon>Flavobacteriaceae</taxon>
        <taxon>Flavobacterium</taxon>
    </lineage>
</organism>
<dbReference type="InterPro" id="IPR028994">
    <property type="entry name" value="Integrin_alpha_N"/>
</dbReference>
<proteinExistence type="predicted"/>
<gene>
    <name evidence="1" type="ORF">GCM10011518_11230</name>
</gene>
<dbReference type="Gene3D" id="2.130.10.130">
    <property type="entry name" value="Integrin alpha, N-terminal"/>
    <property type="match status" value="1"/>
</dbReference>
<dbReference type="PANTHER" id="PTHR46580:SF2">
    <property type="entry name" value="MAM DOMAIN-CONTAINING PROTEIN"/>
    <property type="match status" value="1"/>
</dbReference>
<dbReference type="Proteomes" id="UP000655016">
    <property type="component" value="Unassembled WGS sequence"/>
</dbReference>
<protein>
    <recommendedName>
        <fullName evidence="3">Repeat domain-containing protein</fullName>
    </recommendedName>
</protein>
<accession>A0ABQ1TXH7</accession>
<name>A0ABQ1TXH7_9FLAO</name>
<comment type="caution">
    <text evidence="1">The sequence shown here is derived from an EMBL/GenBank/DDBJ whole genome shotgun (WGS) entry which is preliminary data.</text>
</comment>